<dbReference type="Pfam" id="PF10730">
    <property type="entry name" value="DUF2521"/>
    <property type="match status" value="1"/>
</dbReference>
<evidence type="ECO:0000313" key="1">
    <source>
        <dbReference type="EMBL" id="MBB5174950.1"/>
    </source>
</evidence>
<dbReference type="InterPro" id="IPR019667">
    <property type="entry name" value="Uncharacterised_YbaK"/>
</dbReference>
<accession>A0A840QUC7</accession>
<name>A0A840QUC7_9BACI</name>
<dbReference type="AlphaFoldDB" id="A0A840QUC7"/>
<proteinExistence type="predicted"/>
<gene>
    <name evidence="1" type="ORF">HNQ41_003175</name>
</gene>
<evidence type="ECO:0000313" key="2">
    <source>
        <dbReference type="Proteomes" id="UP000551878"/>
    </source>
</evidence>
<reference evidence="1 2" key="1">
    <citation type="submission" date="2020-08" db="EMBL/GenBank/DDBJ databases">
        <title>Genomic Encyclopedia of Type Strains, Phase IV (KMG-IV): sequencing the most valuable type-strain genomes for metagenomic binning, comparative biology and taxonomic classification.</title>
        <authorList>
            <person name="Goeker M."/>
        </authorList>
    </citation>
    <scope>NUCLEOTIDE SEQUENCE [LARGE SCALE GENOMIC DNA]</scope>
    <source>
        <strain evidence="1 2">DSM 24696</strain>
    </source>
</reference>
<comment type="caution">
    <text evidence="1">The sequence shown here is derived from an EMBL/GenBank/DDBJ whole genome shotgun (WGS) entry which is preliminary data.</text>
</comment>
<dbReference type="EMBL" id="JACHHB010000019">
    <property type="protein sequence ID" value="MBB5174950.1"/>
    <property type="molecule type" value="Genomic_DNA"/>
</dbReference>
<keyword evidence="2" id="KW-1185">Reference proteome</keyword>
<sequence>MSMNMNVITTFGERQRQKQWKFERNILRNLSVQSLRKDVQQQFLRFLPLDQIGQMYVEDYCLDIGVDSYLLGASFSRFGYYGDTAEKTMDRCREQIEEYIDQVKHHLYAWTYGMEVDEEEFVEAGKAFVRRWWMKGFEEGEKQHRLKMH</sequence>
<dbReference type="Proteomes" id="UP000551878">
    <property type="component" value="Unassembled WGS sequence"/>
</dbReference>
<evidence type="ECO:0008006" key="3">
    <source>
        <dbReference type="Google" id="ProtNLM"/>
    </source>
</evidence>
<protein>
    <recommendedName>
        <fullName evidence="3">DUF2521 family protein</fullName>
    </recommendedName>
</protein>
<organism evidence="1 2">
    <name type="scientific">Texcoconibacillus texcoconensis</name>
    <dbReference type="NCBI Taxonomy" id="1095777"/>
    <lineage>
        <taxon>Bacteria</taxon>
        <taxon>Bacillati</taxon>
        <taxon>Bacillota</taxon>
        <taxon>Bacilli</taxon>
        <taxon>Bacillales</taxon>
        <taxon>Bacillaceae</taxon>
        <taxon>Texcoconibacillus</taxon>
    </lineage>
</organism>